<dbReference type="EMBL" id="MVGR01000002">
    <property type="protein sequence ID" value="OPF19788.1"/>
    <property type="molecule type" value="Genomic_DNA"/>
</dbReference>
<dbReference type="PROSITE" id="PS00675">
    <property type="entry name" value="SIGMA54_INTERACT_1"/>
    <property type="match status" value="1"/>
</dbReference>
<evidence type="ECO:0000256" key="3">
    <source>
        <dbReference type="ARBA" id="ARBA00022692"/>
    </source>
</evidence>
<evidence type="ECO:0000256" key="1">
    <source>
        <dbReference type="ARBA" id="ARBA00004651"/>
    </source>
</evidence>
<evidence type="ECO:0000256" key="2">
    <source>
        <dbReference type="ARBA" id="ARBA00022475"/>
    </source>
</evidence>
<dbReference type="CDD" id="cd01127">
    <property type="entry name" value="TrwB_TraG_TraD_VirD4"/>
    <property type="match status" value="1"/>
</dbReference>
<comment type="caution">
    <text evidence="8">The sequence shown here is derived from an EMBL/GenBank/DDBJ whole genome shotgun (WGS) entry which is preliminary data.</text>
</comment>
<feature type="transmembrane region" description="Helical" evidence="6">
    <location>
        <begin position="12"/>
        <end position="29"/>
    </location>
</feature>
<reference evidence="8 9" key="1">
    <citation type="submission" date="2017-02" db="EMBL/GenBank/DDBJ databases">
        <title>Genome sequence of Microcystis aeruginosa KW.</title>
        <authorList>
            <person name="Oh H.-M."/>
            <person name="Ahn C.-Y."/>
            <person name="Jeong H."/>
            <person name="Srivastava A."/>
            <person name="Lee H.-G."/>
            <person name="Kang S.-R."/>
        </authorList>
    </citation>
    <scope>NUCLEOTIDE SEQUENCE [LARGE SCALE GENOMIC DNA]</scope>
    <source>
        <strain evidence="8 9">KW</strain>
    </source>
</reference>
<dbReference type="AlphaFoldDB" id="A0A1V4BYG3"/>
<dbReference type="Pfam" id="PF10412">
    <property type="entry name" value="TrwB_AAD_bind"/>
    <property type="match status" value="1"/>
</dbReference>
<dbReference type="InterPro" id="IPR051539">
    <property type="entry name" value="T4SS-coupling_protein"/>
</dbReference>
<keyword evidence="3 6" id="KW-0812">Transmembrane</keyword>
<evidence type="ECO:0000256" key="6">
    <source>
        <dbReference type="SAM" id="Phobius"/>
    </source>
</evidence>
<accession>A0A1V4BYG3</accession>
<dbReference type="GO" id="GO:0005886">
    <property type="term" value="C:plasma membrane"/>
    <property type="evidence" value="ECO:0007669"/>
    <property type="project" value="UniProtKB-SubCell"/>
</dbReference>
<keyword evidence="2" id="KW-1003">Cell membrane</keyword>
<feature type="domain" description="Type IV secretion system coupling protein TraD DNA-binding" evidence="7">
    <location>
        <begin position="114"/>
        <end position="478"/>
    </location>
</feature>
<dbReference type="Gene3D" id="3.40.50.300">
    <property type="entry name" value="P-loop containing nucleotide triphosphate hydrolases"/>
    <property type="match status" value="2"/>
</dbReference>
<dbReference type="SUPFAM" id="SSF52540">
    <property type="entry name" value="P-loop containing nucleoside triphosphate hydrolases"/>
    <property type="match status" value="1"/>
</dbReference>
<evidence type="ECO:0000256" key="5">
    <source>
        <dbReference type="ARBA" id="ARBA00023136"/>
    </source>
</evidence>
<dbReference type="InterPro" id="IPR027417">
    <property type="entry name" value="P-loop_NTPase"/>
</dbReference>
<dbReference type="PANTHER" id="PTHR37937:SF1">
    <property type="entry name" value="CONJUGATIVE TRANSFER: DNA TRANSPORT"/>
    <property type="match status" value="1"/>
</dbReference>
<name>A0A1V4BYG3_MICAE</name>
<dbReference type="RefSeq" id="WP_079205749.1">
    <property type="nucleotide sequence ID" value="NZ_MVGR01000002.1"/>
</dbReference>
<sequence length="508" mass="57498">MKGSRYYDAKCYLHYAYIAAFTALNAYLGCDRFLVPLRPDAFTIGRFSAFGLLIFGALVLLHRQQEKTGETVVKGSTLLSPKAFNRTIAGDGIGIPSRLTARPSSPPVLLRVRKPDERKHILICGDTGSGKSALQHYLLHQILERGEDGAVVYDPSLEFWRAHARPERGDVLLYPLHDHCPYWDIASEMRGGNFTQVDAQKLAESLIPDREEGRTDFWDEAPREILSFLLMQLKAEGRGNGDLIAWLADRELLCQRLAGTALANLIDPQAPQQRAGVLSAFGKLVAVLALLPDRDGGRNTFSIAEWSRHRRGNIFIGTQGVAERKALRPLISLWLDTLFARLMLEMEGRPVWCFVDELPTLQRLPALKDAIQESRKYNLRFVLGFQGRSQLEQRYGREAEALMSAPDIRIFLKTSEPRAAEWIAQNIGQPRKEREQVSFNLPLIGLGRESLSRHTEERTDYLVYPNEIQTLAEREGYFCYGKYAVKIQFPYPSFLRRRNTLKVASPPG</sequence>
<proteinExistence type="predicted"/>
<comment type="subcellular location">
    <subcellularLocation>
        <location evidence="1">Cell membrane</location>
        <topology evidence="1">Multi-pass membrane protein</topology>
    </subcellularLocation>
</comment>
<dbReference type="InterPro" id="IPR025662">
    <property type="entry name" value="Sigma_54_int_dom_ATP-bd_1"/>
</dbReference>
<dbReference type="InterPro" id="IPR019476">
    <property type="entry name" value="T4SS_TraD_DNA-bd"/>
</dbReference>
<gene>
    <name evidence="8" type="ORF">B1L04_03120</name>
</gene>
<dbReference type="PANTHER" id="PTHR37937">
    <property type="entry name" value="CONJUGATIVE TRANSFER: DNA TRANSPORT"/>
    <property type="match status" value="1"/>
</dbReference>
<protein>
    <recommendedName>
        <fullName evidence="7">Type IV secretion system coupling protein TraD DNA-binding domain-containing protein</fullName>
    </recommendedName>
</protein>
<dbReference type="Proteomes" id="UP000189835">
    <property type="component" value="Unassembled WGS sequence"/>
</dbReference>
<keyword evidence="5 6" id="KW-0472">Membrane</keyword>
<evidence type="ECO:0000313" key="9">
    <source>
        <dbReference type="Proteomes" id="UP000189835"/>
    </source>
</evidence>
<feature type="transmembrane region" description="Helical" evidence="6">
    <location>
        <begin position="41"/>
        <end position="61"/>
    </location>
</feature>
<evidence type="ECO:0000313" key="8">
    <source>
        <dbReference type="EMBL" id="OPF19788.1"/>
    </source>
</evidence>
<evidence type="ECO:0000259" key="7">
    <source>
        <dbReference type="Pfam" id="PF10412"/>
    </source>
</evidence>
<evidence type="ECO:0000256" key="4">
    <source>
        <dbReference type="ARBA" id="ARBA00022989"/>
    </source>
</evidence>
<keyword evidence="4 6" id="KW-1133">Transmembrane helix</keyword>
<organism evidence="8 9">
    <name type="scientific">Microcystis aeruginosa KW</name>
    <dbReference type="NCBI Taxonomy" id="1960155"/>
    <lineage>
        <taxon>Bacteria</taxon>
        <taxon>Bacillati</taxon>
        <taxon>Cyanobacteriota</taxon>
        <taxon>Cyanophyceae</taxon>
        <taxon>Oscillatoriophycideae</taxon>
        <taxon>Chroococcales</taxon>
        <taxon>Microcystaceae</taxon>
        <taxon>Microcystis</taxon>
    </lineage>
</organism>